<dbReference type="InterPro" id="IPR039426">
    <property type="entry name" value="TonB-dep_rcpt-like"/>
</dbReference>
<organism evidence="16 17">
    <name type="scientific">Sphingomonas immobilis</name>
    <dbReference type="NCBI Taxonomy" id="3063997"/>
    <lineage>
        <taxon>Bacteria</taxon>
        <taxon>Pseudomonadati</taxon>
        <taxon>Pseudomonadota</taxon>
        <taxon>Alphaproteobacteria</taxon>
        <taxon>Sphingomonadales</taxon>
        <taxon>Sphingomonadaceae</taxon>
        <taxon>Sphingomonas</taxon>
    </lineage>
</organism>
<evidence type="ECO:0000259" key="15">
    <source>
        <dbReference type="Pfam" id="PF07715"/>
    </source>
</evidence>
<name>A0ABT8ZZ72_9SPHN</name>
<evidence type="ECO:0000313" key="16">
    <source>
        <dbReference type="EMBL" id="MDO7842875.1"/>
    </source>
</evidence>
<evidence type="ECO:0000256" key="7">
    <source>
        <dbReference type="ARBA" id="ARBA00023065"/>
    </source>
</evidence>
<dbReference type="PANTHER" id="PTHR32552:SF81">
    <property type="entry name" value="TONB-DEPENDENT OUTER MEMBRANE RECEPTOR"/>
    <property type="match status" value="1"/>
</dbReference>
<keyword evidence="17" id="KW-1185">Reference proteome</keyword>
<dbReference type="InterPro" id="IPR036942">
    <property type="entry name" value="Beta-barrel_TonB_sf"/>
</dbReference>
<evidence type="ECO:0000256" key="13">
    <source>
        <dbReference type="SAM" id="SignalP"/>
    </source>
</evidence>
<accession>A0ABT8ZZ72</accession>
<feature type="chain" id="PRO_5046825968" evidence="13">
    <location>
        <begin position="27"/>
        <end position="764"/>
    </location>
</feature>
<evidence type="ECO:0000256" key="2">
    <source>
        <dbReference type="ARBA" id="ARBA00022448"/>
    </source>
</evidence>
<keyword evidence="4" id="KW-0410">Iron transport</keyword>
<keyword evidence="10 11" id="KW-0998">Cell outer membrane</keyword>
<comment type="caution">
    <text evidence="16">The sequence shown here is derived from an EMBL/GenBank/DDBJ whole genome shotgun (WGS) entry which is preliminary data.</text>
</comment>
<dbReference type="Pfam" id="PF00593">
    <property type="entry name" value="TonB_dep_Rec_b-barrel"/>
    <property type="match status" value="1"/>
</dbReference>
<feature type="signal peptide" evidence="13">
    <location>
        <begin position="1"/>
        <end position="26"/>
    </location>
</feature>
<evidence type="ECO:0000256" key="5">
    <source>
        <dbReference type="ARBA" id="ARBA00022692"/>
    </source>
</evidence>
<reference evidence="16" key="1">
    <citation type="submission" date="2023-07" db="EMBL/GenBank/DDBJ databases">
        <authorList>
            <person name="Kim M.K."/>
        </authorList>
    </citation>
    <scope>NUCLEOTIDE SEQUENCE</scope>
    <source>
        <strain evidence="16">CA1-15</strain>
    </source>
</reference>
<evidence type="ECO:0000256" key="12">
    <source>
        <dbReference type="RuleBase" id="RU003357"/>
    </source>
</evidence>
<keyword evidence="3 11" id="KW-1134">Transmembrane beta strand</keyword>
<gene>
    <name evidence="16" type="ORF">Q5H94_11100</name>
</gene>
<evidence type="ECO:0000259" key="14">
    <source>
        <dbReference type="Pfam" id="PF00593"/>
    </source>
</evidence>
<dbReference type="Proteomes" id="UP001176468">
    <property type="component" value="Unassembled WGS sequence"/>
</dbReference>
<protein>
    <submittedName>
        <fullName evidence="16">TonB-dependent receptor</fullName>
    </submittedName>
</protein>
<keyword evidence="16" id="KW-0675">Receptor</keyword>
<dbReference type="EMBL" id="JAUQSZ010000007">
    <property type="protein sequence ID" value="MDO7842875.1"/>
    <property type="molecule type" value="Genomic_DNA"/>
</dbReference>
<keyword evidence="2 11" id="KW-0813">Transport</keyword>
<dbReference type="Pfam" id="PF07715">
    <property type="entry name" value="Plug"/>
    <property type="match status" value="1"/>
</dbReference>
<keyword evidence="8 12" id="KW-0798">TonB box</keyword>
<evidence type="ECO:0000256" key="3">
    <source>
        <dbReference type="ARBA" id="ARBA00022452"/>
    </source>
</evidence>
<feature type="domain" description="TonB-dependent receptor plug" evidence="15">
    <location>
        <begin position="69"/>
        <end position="175"/>
    </location>
</feature>
<proteinExistence type="inferred from homology"/>
<keyword evidence="9 11" id="KW-0472">Membrane</keyword>
<dbReference type="Gene3D" id="2.40.170.20">
    <property type="entry name" value="TonB-dependent receptor, beta-barrel domain"/>
    <property type="match status" value="1"/>
</dbReference>
<sequence>MNQPLRWTIRLLATVSTLAVASGAWAQDQAATQPQAPPTALQSASAAITPDAPGLNDIIVMAQRREQRLSDVPLTISAVSSDTLEKAGVTTLRDVQNLVSGFTFSGQGTVAQPSIRGVSTLLSTSGSENPNALYIDGIYQATQAALGNELPDIDHIEVLKGPQGTLFGRNATGGAIQIFTRAPSFDPHADFTVEGGYYTGDGGSDSAPRVNVRAFVSGPLIGDTVAASLSAGYLYTPGYLHNDATGQNDGLTRKINFRGKLLIKPSDTVEITLGGYYVDNNQLIEQTVVNGLSAAAAYPGAIVPSQPWHTAYETDPRGSNTALLTQYGFSATVKIDMDVGTLTSLTGYNNTNALNPGTSIHNAVGTLPCSLNFACLDYYFSVKNREISQEFNFASRNFGILSFVAGLYYYNAEGATEGQIQNNLAAIAPASFPIPVQRFKFKTTSYAAYGEATLRLTDALTIIGGLRFNHEPHEDQSIIPPSPVLSKTFDSLTPRASIRYEITPALSVYGTFSIGFKSGLTGASNNASVPQFAPAAPEKIYSYEAGVKYATSGITFNGSFFYYDYQNKQEQTFTGLATIVTNTGPVRIYGFDFDASAKLAKPLTLRATASWIPVAKYLDFKNASGSSTTRIPFDPTQPPFNCAPGGGCGGFLPVVFDASGRRLSRTPEFTASATLTYDDGRFDASGTLSYSSSVFHDITGIINQPAYVTANATIGYSFDKARIGVYARNVTNKAYYVNGLASSAGFLAGYAPPREVGLSLNFKY</sequence>
<dbReference type="CDD" id="cd01347">
    <property type="entry name" value="ligand_gated_channel"/>
    <property type="match status" value="1"/>
</dbReference>
<evidence type="ECO:0000256" key="8">
    <source>
        <dbReference type="ARBA" id="ARBA00023077"/>
    </source>
</evidence>
<feature type="domain" description="TonB-dependent receptor-like beta-barrel" evidence="14">
    <location>
        <begin position="293"/>
        <end position="730"/>
    </location>
</feature>
<evidence type="ECO:0000256" key="4">
    <source>
        <dbReference type="ARBA" id="ARBA00022496"/>
    </source>
</evidence>
<evidence type="ECO:0000256" key="10">
    <source>
        <dbReference type="ARBA" id="ARBA00023237"/>
    </source>
</evidence>
<keyword evidence="5 11" id="KW-0812">Transmembrane</keyword>
<dbReference type="RefSeq" id="WP_304561337.1">
    <property type="nucleotide sequence ID" value="NZ_JAUQSZ010000007.1"/>
</dbReference>
<dbReference type="InterPro" id="IPR012910">
    <property type="entry name" value="Plug_dom"/>
</dbReference>
<evidence type="ECO:0000313" key="17">
    <source>
        <dbReference type="Proteomes" id="UP001176468"/>
    </source>
</evidence>
<evidence type="ECO:0000256" key="11">
    <source>
        <dbReference type="PROSITE-ProRule" id="PRU01360"/>
    </source>
</evidence>
<dbReference type="PANTHER" id="PTHR32552">
    <property type="entry name" value="FERRICHROME IRON RECEPTOR-RELATED"/>
    <property type="match status" value="1"/>
</dbReference>
<keyword evidence="7" id="KW-0406">Ion transport</keyword>
<keyword evidence="6" id="KW-0408">Iron</keyword>
<comment type="subcellular location">
    <subcellularLocation>
        <location evidence="1 11">Cell outer membrane</location>
        <topology evidence="1 11">Multi-pass membrane protein</topology>
    </subcellularLocation>
</comment>
<dbReference type="InterPro" id="IPR000531">
    <property type="entry name" value="Beta-barrel_TonB"/>
</dbReference>
<dbReference type="SUPFAM" id="SSF56935">
    <property type="entry name" value="Porins"/>
    <property type="match status" value="1"/>
</dbReference>
<comment type="similarity">
    <text evidence="11 12">Belongs to the TonB-dependent receptor family.</text>
</comment>
<dbReference type="PROSITE" id="PS52016">
    <property type="entry name" value="TONB_DEPENDENT_REC_3"/>
    <property type="match status" value="1"/>
</dbReference>
<keyword evidence="13" id="KW-0732">Signal</keyword>
<evidence type="ECO:0000256" key="1">
    <source>
        <dbReference type="ARBA" id="ARBA00004571"/>
    </source>
</evidence>
<evidence type="ECO:0000256" key="6">
    <source>
        <dbReference type="ARBA" id="ARBA00023004"/>
    </source>
</evidence>
<evidence type="ECO:0000256" key="9">
    <source>
        <dbReference type="ARBA" id="ARBA00023136"/>
    </source>
</evidence>